<keyword evidence="2" id="KW-0479">Metal-binding</keyword>
<gene>
    <name evidence="10" type="ORF">ACAOBT_LOCUS24878</name>
    <name evidence="11" type="ORF">ACAOBT_LOCUS27056</name>
</gene>
<evidence type="ECO:0000256" key="2">
    <source>
        <dbReference type="ARBA" id="ARBA00022723"/>
    </source>
</evidence>
<evidence type="ECO:0000256" key="6">
    <source>
        <dbReference type="ARBA" id="ARBA00023125"/>
    </source>
</evidence>
<dbReference type="GO" id="GO:0008270">
    <property type="term" value="F:zinc ion binding"/>
    <property type="evidence" value="ECO:0007669"/>
    <property type="project" value="UniProtKB-KW"/>
</dbReference>
<evidence type="ECO:0000256" key="9">
    <source>
        <dbReference type="SAM" id="MobiDB-lite"/>
    </source>
</evidence>
<keyword evidence="12" id="KW-1185">Reference proteome</keyword>
<dbReference type="GO" id="GO:0005634">
    <property type="term" value="C:nucleus"/>
    <property type="evidence" value="ECO:0007669"/>
    <property type="project" value="UniProtKB-SubCell"/>
</dbReference>
<comment type="subcellular location">
    <subcellularLocation>
        <location evidence="1">Nucleus</location>
    </subcellularLocation>
</comment>
<evidence type="ECO:0000256" key="7">
    <source>
        <dbReference type="ARBA" id="ARBA00023163"/>
    </source>
</evidence>
<accession>A0A9P0LTJ7</accession>
<evidence type="ECO:0000313" key="10">
    <source>
        <dbReference type="EMBL" id="CAH1999249.1"/>
    </source>
</evidence>
<keyword evidence="6" id="KW-0238">DNA-binding</keyword>
<dbReference type="PANTHER" id="PTHR13006:SF9">
    <property type="entry name" value="GLUCOSE TRANSPORTER 4 ENHANCER FACTOR, ISOFORM G"/>
    <property type="match status" value="1"/>
</dbReference>
<dbReference type="PANTHER" id="PTHR13006">
    <property type="entry name" value="PAPILLOMAVIRUS REGULATORY FACTOR PRF-1"/>
    <property type="match status" value="1"/>
</dbReference>
<name>A0A9P0LTJ7_ACAOB</name>
<dbReference type="GO" id="GO:0003700">
    <property type="term" value="F:DNA-binding transcription factor activity"/>
    <property type="evidence" value="ECO:0007669"/>
    <property type="project" value="TreeGrafter"/>
</dbReference>
<dbReference type="GO" id="GO:0006357">
    <property type="term" value="P:regulation of transcription by RNA polymerase II"/>
    <property type="evidence" value="ECO:0007669"/>
    <property type="project" value="TreeGrafter"/>
</dbReference>
<evidence type="ECO:0008006" key="13">
    <source>
        <dbReference type="Google" id="ProtNLM"/>
    </source>
</evidence>
<dbReference type="EMBL" id="CAKOFQ010007518">
    <property type="protein sequence ID" value="CAH2002903.1"/>
    <property type="molecule type" value="Genomic_DNA"/>
</dbReference>
<evidence type="ECO:0000313" key="12">
    <source>
        <dbReference type="Proteomes" id="UP001152888"/>
    </source>
</evidence>
<evidence type="ECO:0000256" key="3">
    <source>
        <dbReference type="ARBA" id="ARBA00022771"/>
    </source>
</evidence>
<evidence type="ECO:0000256" key="5">
    <source>
        <dbReference type="ARBA" id="ARBA00023015"/>
    </source>
</evidence>
<sequence length="106" mass="11827">MARPFHEDPDYQRLLVGNMRQSLLAQAAANAGIGGTMTPQSPHKLLKLSPSPGISMVHPLSPAKAPVSPRRARGENKKCRKVYGMEHREQWCTQCKWKKACSRFGD</sequence>
<dbReference type="GO" id="GO:0000978">
    <property type="term" value="F:RNA polymerase II cis-regulatory region sequence-specific DNA binding"/>
    <property type="evidence" value="ECO:0007669"/>
    <property type="project" value="TreeGrafter"/>
</dbReference>
<reference evidence="11" key="1">
    <citation type="submission" date="2022-03" db="EMBL/GenBank/DDBJ databases">
        <authorList>
            <person name="Sayadi A."/>
        </authorList>
    </citation>
    <scope>NUCLEOTIDE SEQUENCE</scope>
</reference>
<keyword evidence="4" id="KW-0862">Zinc</keyword>
<keyword evidence="3" id="KW-0863">Zinc-finger</keyword>
<comment type="caution">
    <text evidence="11">The sequence shown here is derived from an EMBL/GenBank/DDBJ whole genome shotgun (WGS) entry which is preliminary data.</text>
</comment>
<evidence type="ECO:0000256" key="4">
    <source>
        <dbReference type="ARBA" id="ARBA00022833"/>
    </source>
</evidence>
<evidence type="ECO:0000256" key="1">
    <source>
        <dbReference type="ARBA" id="ARBA00004123"/>
    </source>
</evidence>
<dbReference type="Proteomes" id="UP001152888">
    <property type="component" value="Unassembled WGS sequence"/>
</dbReference>
<dbReference type="SMART" id="SM01366">
    <property type="entry name" value="c-clamp"/>
    <property type="match status" value="1"/>
</dbReference>
<dbReference type="InterPro" id="IPR052253">
    <property type="entry name" value="CR1/CR2-DNA-binding_regulator"/>
</dbReference>
<keyword evidence="7" id="KW-0804">Transcription</keyword>
<proteinExistence type="predicted"/>
<keyword evidence="8" id="KW-0539">Nucleus</keyword>
<evidence type="ECO:0000256" key="8">
    <source>
        <dbReference type="ARBA" id="ARBA00023242"/>
    </source>
</evidence>
<dbReference type="AlphaFoldDB" id="A0A9P0LTJ7"/>
<evidence type="ECO:0000313" key="11">
    <source>
        <dbReference type="EMBL" id="CAH2002903.1"/>
    </source>
</evidence>
<protein>
    <recommendedName>
        <fullName evidence="13">Zinc finger protein</fullName>
    </recommendedName>
</protein>
<keyword evidence="5" id="KW-0805">Transcription regulation</keyword>
<dbReference type="OrthoDB" id="5950721at2759"/>
<dbReference type="EMBL" id="CAKOFQ010007360">
    <property type="protein sequence ID" value="CAH1999249.1"/>
    <property type="molecule type" value="Genomic_DNA"/>
</dbReference>
<feature type="region of interest" description="Disordered" evidence="9">
    <location>
        <begin position="34"/>
        <end position="53"/>
    </location>
</feature>
<organism evidence="11 12">
    <name type="scientific">Acanthoscelides obtectus</name>
    <name type="common">Bean weevil</name>
    <name type="synonym">Bruchus obtectus</name>
    <dbReference type="NCBI Taxonomy" id="200917"/>
    <lineage>
        <taxon>Eukaryota</taxon>
        <taxon>Metazoa</taxon>
        <taxon>Ecdysozoa</taxon>
        <taxon>Arthropoda</taxon>
        <taxon>Hexapoda</taxon>
        <taxon>Insecta</taxon>
        <taxon>Pterygota</taxon>
        <taxon>Neoptera</taxon>
        <taxon>Endopterygota</taxon>
        <taxon>Coleoptera</taxon>
        <taxon>Polyphaga</taxon>
        <taxon>Cucujiformia</taxon>
        <taxon>Chrysomeloidea</taxon>
        <taxon>Chrysomelidae</taxon>
        <taxon>Bruchinae</taxon>
        <taxon>Bruchini</taxon>
        <taxon>Acanthoscelides</taxon>
    </lineage>
</organism>